<feature type="domain" description="Yeast cell wall synthesis Kre9/Knh1-like N-terminal" evidence="4">
    <location>
        <begin position="25"/>
        <end position="113"/>
    </location>
</feature>
<reference evidence="5" key="2">
    <citation type="submission" date="2014-06" db="EMBL/GenBank/DDBJ databases">
        <title>The complete genome of Blastobotrys (Arxula) adeninivorans LS3 - a yeast of biotechnological interest.</title>
        <authorList>
            <person name="Kunze G."/>
            <person name="Gaillardin C."/>
            <person name="Czernicka M."/>
            <person name="Durrens P."/>
            <person name="Martin T."/>
            <person name="Boer E."/>
            <person name="Gabaldon T."/>
            <person name="Cruz J."/>
            <person name="Talla E."/>
            <person name="Marck C."/>
            <person name="Goffeau A."/>
            <person name="Barbe V."/>
            <person name="Baret P."/>
            <person name="Baronian K."/>
            <person name="Beier S."/>
            <person name="Bleykasten C."/>
            <person name="Bode R."/>
            <person name="Casaregola S."/>
            <person name="Despons L."/>
            <person name="Fairhead C."/>
            <person name="Giersberg M."/>
            <person name="Gierski P."/>
            <person name="Hahnel U."/>
            <person name="Hartmann A."/>
            <person name="Jankowska D."/>
            <person name="Jubin C."/>
            <person name="Jung P."/>
            <person name="Lafontaine I."/>
            <person name="Leh-Louis V."/>
            <person name="Lemaire M."/>
            <person name="Marcet-Houben M."/>
            <person name="Mascher M."/>
            <person name="Morel G."/>
            <person name="Richard G.-F."/>
            <person name="Riechen J."/>
            <person name="Sacerdot C."/>
            <person name="Sarkar A."/>
            <person name="Savel G."/>
            <person name="Schacherer J."/>
            <person name="Sherman D."/>
            <person name="Straub M.-L."/>
            <person name="Stein N."/>
            <person name="Thierry A."/>
            <person name="Trautwein-Schult A."/>
            <person name="Westhof E."/>
            <person name="Worch S."/>
            <person name="Dujon B."/>
            <person name="Souciet J.-L."/>
            <person name="Wincker P."/>
            <person name="Scholz U."/>
            <person name="Neuveglise N."/>
        </authorList>
    </citation>
    <scope>NUCLEOTIDE SEQUENCE</scope>
    <source>
        <strain evidence="5">LS3</strain>
    </source>
</reference>
<dbReference type="EMBL" id="HG937694">
    <property type="protein sequence ID" value="CDP38022.1"/>
    <property type="molecule type" value="Genomic_DNA"/>
</dbReference>
<sequence>MVSLSTFALSVLASVAAAASNAIHKPSYGQVVNAGSTFTIEWDATGGDKVNLVLRDGKSDALKTVGDIAKGVDNTGSYDWEVDSDLDTNTDYSIMIENQSNSSDINYSPYFTVLATGAGYTSSSNSSSVTTSGARASSAASGSGVASASASATGSSSHNASASSTGNSTTTSDQTNNAAGFFFGPGAVVAAVGALLL</sequence>
<organism evidence="5">
    <name type="scientific">Blastobotrys adeninivorans</name>
    <name type="common">Yeast</name>
    <name type="synonym">Arxula adeninivorans</name>
    <dbReference type="NCBI Taxonomy" id="409370"/>
    <lineage>
        <taxon>Eukaryota</taxon>
        <taxon>Fungi</taxon>
        <taxon>Dikarya</taxon>
        <taxon>Ascomycota</taxon>
        <taxon>Saccharomycotina</taxon>
        <taxon>Dipodascomycetes</taxon>
        <taxon>Dipodascales</taxon>
        <taxon>Trichomonascaceae</taxon>
        <taxon>Blastobotrys</taxon>
    </lineage>
</organism>
<dbReference type="InterPro" id="IPR052982">
    <property type="entry name" value="SRP1/TIP1-like"/>
</dbReference>
<evidence type="ECO:0000256" key="1">
    <source>
        <dbReference type="ARBA" id="ARBA00022729"/>
    </source>
</evidence>
<feature type="chain" id="PRO_5001592278" evidence="3">
    <location>
        <begin position="19"/>
        <end position="197"/>
    </location>
</feature>
<name>A0A060TGP9_BLAAD</name>
<evidence type="ECO:0000256" key="3">
    <source>
        <dbReference type="SAM" id="SignalP"/>
    </source>
</evidence>
<evidence type="ECO:0000259" key="4">
    <source>
        <dbReference type="Pfam" id="PF10342"/>
    </source>
</evidence>
<protein>
    <submittedName>
        <fullName evidence="5">ARAD1D25036p</fullName>
    </submittedName>
</protein>
<keyword evidence="1 3" id="KW-0732">Signal</keyword>
<dbReference type="PANTHER" id="PTHR40633:SF1">
    <property type="entry name" value="GPI ANCHORED SERINE-THREONINE RICH PROTEIN (AFU_ORTHOLOGUE AFUA_1G03630)"/>
    <property type="match status" value="1"/>
</dbReference>
<feature type="signal peptide" evidence="3">
    <location>
        <begin position="1"/>
        <end position="18"/>
    </location>
</feature>
<evidence type="ECO:0000256" key="2">
    <source>
        <dbReference type="SAM" id="MobiDB-lite"/>
    </source>
</evidence>
<feature type="region of interest" description="Disordered" evidence="2">
    <location>
        <begin position="147"/>
        <end position="171"/>
    </location>
</feature>
<dbReference type="Pfam" id="PF10342">
    <property type="entry name" value="Kre9_KNH"/>
    <property type="match status" value="1"/>
</dbReference>
<dbReference type="PANTHER" id="PTHR40633">
    <property type="entry name" value="MATRIX PROTEIN, PUTATIVE (AFU_ORTHOLOGUE AFUA_8G05410)-RELATED"/>
    <property type="match status" value="1"/>
</dbReference>
<dbReference type="InterPro" id="IPR018466">
    <property type="entry name" value="Kre9/Knh1-like_N"/>
</dbReference>
<dbReference type="AlphaFoldDB" id="A0A060TGP9"/>
<reference evidence="5" key="1">
    <citation type="submission" date="2014-02" db="EMBL/GenBank/DDBJ databases">
        <authorList>
            <person name="Genoscope - CEA"/>
        </authorList>
    </citation>
    <scope>NUCLEOTIDE SEQUENCE</scope>
    <source>
        <strain evidence="5">LS3</strain>
    </source>
</reference>
<proteinExistence type="predicted"/>
<accession>A0A060TGP9</accession>
<evidence type="ECO:0000313" key="5">
    <source>
        <dbReference type="EMBL" id="CDP38022.1"/>
    </source>
</evidence>
<gene>
    <name evidence="5" type="ORF">GNLVRS02_ARAD1D25036g</name>
</gene>